<keyword evidence="1" id="KW-1133">Transmembrane helix</keyword>
<protein>
    <recommendedName>
        <fullName evidence="4">Succinate dehydrogenase subunit 4</fullName>
    </recommendedName>
</protein>
<keyword evidence="3" id="KW-1185">Reference proteome</keyword>
<dbReference type="AlphaFoldDB" id="A0AAV4N128"/>
<keyword evidence="1" id="KW-0812">Transmembrane</keyword>
<organism evidence="2 3">
    <name type="scientific">Caerostris darwini</name>
    <dbReference type="NCBI Taxonomy" id="1538125"/>
    <lineage>
        <taxon>Eukaryota</taxon>
        <taxon>Metazoa</taxon>
        <taxon>Ecdysozoa</taxon>
        <taxon>Arthropoda</taxon>
        <taxon>Chelicerata</taxon>
        <taxon>Arachnida</taxon>
        <taxon>Araneae</taxon>
        <taxon>Araneomorphae</taxon>
        <taxon>Entelegynae</taxon>
        <taxon>Araneoidea</taxon>
        <taxon>Araneidae</taxon>
        <taxon>Caerostris</taxon>
    </lineage>
</organism>
<name>A0AAV4N128_9ARAC</name>
<comment type="caution">
    <text evidence="2">The sequence shown here is derived from an EMBL/GenBank/DDBJ whole genome shotgun (WGS) entry which is preliminary data.</text>
</comment>
<sequence length="147" mass="16511">MFSEIKSSTILDKNDNSGASATCSTMKQQVFLLSDQSNVSSIVIADSNKRHRRLPASDNHRSCSPCTSKNYYSTFTYPLLSSLFPMITYPVGTDASRKMGRGCSRMFYKAVGLAAVLHFFYLNKQVYFFQYGFSNVLDKGNCEDASW</sequence>
<gene>
    <name evidence="2" type="ORF">CDAR_54131</name>
</gene>
<accession>A0AAV4N128</accession>
<keyword evidence="1" id="KW-0472">Membrane</keyword>
<dbReference type="EMBL" id="BPLQ01001044">
    <property type="protein sequence ID" value="GIX77703.1"/>
    <property type="molecule type" value="Genomic_DNA"/>
</dbReference>
<evidence type="ECO:0000313" key="3">
    <source>
        <dbReference type="Proteomes" id="UP001054837"/>
    </source>
</evidence>
<evidence type="ECO:0008006" key="4">
    <source>
        <dbReference type="Google" id="ProtNLM"/>
    </source>
</evidence>
<feature type="transmembrane region" description="Helical" evidence="1">
    <location>
        <begin position="106"/>
        <end position="122"/>
    </location>
</feature>
<evidence type="ECO:0000313" key="2">
    <source>
        <dbReference type="EMBL" id="GIX77703.1"/>
    </source>
</evidence>
<evidence type="ECO:0000256" key="1">
    <source>
        <dbReference type="SAM" id="Phobius"/>
    </source>
</evidence>
<dbReference type="Proteomes" id="UP001054837">
    <property type="component" value="Unassembled WGS sequence"/>
</dbReference>
<proteinExistence type="predicted"/>
<reference evidence="2 3" key="1">
    <citation type="submission" date="2021-06" db="EMBL/GenBank/DDBJ databases">
        <title>Caerostris darwini draft genome.</title>
        <authorList>
            <person name="Kono N."/>
            <person name="Arakawa K."/>
        </authorList>
    </citation>
    <scope>NUCLEOTIDE SEQUENCE [LARGE SCALE GENOMIC DNA]</scope>
</reference>